<keyword evidence="3" id="KW-0813">Transport</keyword>
<feature type="transmembrane region" description="Helical" evidence="7">
    <location>
        <begin position="330"/>
        <end position="353"/>
    </location>
</feature>
<reference evidence="8 10" key="1">
    <citation type="submission" date="2015-03" db="EMBL/GenBank/DDBJ databases">
        <authorList>
            <person name="Hassan Y.I."/>
            <person name="Lepp D."/>
            <person name="Zhou T."/>
        </authorList>
    </citation>
    <scope>NUCLEOTIDE SEQUENCE [LARGE SCALE GENOMIC DNA]</scope>
    <source>
        <strain evidence="8 10">DSM 17137</strain>
    </source>
</reference>
<dbReference type="EMBL" id="FQVC01000007">
    <property type="protein sequence ID" value="SHF39112.1"/>
    <property type="molecule type" value="Genomic_DNA"/>
</dbReference>
<dbReference type="OrthoDB" id="9789527at2"/>
<dbReference type="GO" id="GO:0042910">
    <property type="term" value="F:xenobiotic transmembrane transporter activity"/>
    <property type="evidence" value="ECO:0007669"/>
    <property type="project" value="InterPro"/>
</dbReference>
<dbReference type="STRING" id="1121477.SAMN02745223_02491"/>
<feature type="transmembrane region" description="Helical" evidence="7">
    <location>
        <begin position="144"/>
        <end position="164"/>
    </location>
</feature>
<feature type="transmembrane region" description="Helical" evidence="7">
    <location>
        <begin position="421"/>
        <end position="441"/>
    </location>
</feature>
<keyword evidence="6 7" id="KW-0472">Membrane</keyword>
<dbReference type="AlphaFoldDB" id="A0A0F5LS05"/>
<evidence type="ECO:0000313" key="9">
    <source>
        <dbReference type="EMBL" id="SHF39112.1"/>
    </source>
</evidence>
<keyword evidence="4 7" id="KW-0812">Transmembrane</keyword>
<evidence type="ECO:0000256" key="5">
    <source>
        <dbReference type="ARBA" id="ARBA00022989"/>
    </source>
</evidence>
<evidence type="ECO:0000256" key="6">
    <source>
        <dbReference type="ARBA" id="ARBA00023136"/>
    </source>
</evidence>
<dbReference type="InterPro" id="IPR002528">
    <property type="entry name" value="MATE_fam"/>
</dbReference>
<name>A0A0F5LS05_9HYPH</name>
<evidence type="ECO:0000256" key="7">
    <source>
        <dbReference type="SAM" id="Phobius"/>
    </source>
</evidence>
<sequence length="452" mass="48224">MTTDPAAARPQFPFEVRHGDVWKIALPASLAFITEPIVGLVDITVIGRLGDAGLLGGLVLGALVFDVIFSMAYFLRIGTAGLTAQAVGSRDPRDGLLHVARALVLGLAIGIAMIVLAWPMLWAANRLLGAEGGVAAALADYFNFRIWSAPFVLINYALLGWFYGRAAATTGMMLQMLLHGINIIASIWFVYGLGWGVPGAALGTVLGQVVAALLGLALFTRHYGGLGAILRAIAPGELLDPHAVQRMLGLSRDLMIRSMALMGAYAWFAAQGSRMGEVALSANAILLNLLMVVGFFLDGIAQAAEQLSGKAVGANWRPAFDRAYGLSFQWGLIIAVGLGIGWYFAGGAVIGFMTTNGEVHAHAMTYLPIAALCALTFMPAFVYDGILVGTTLNVVMRNGMVVSLLVFLLAAFILQPQFGNWGLWAALHVWFLARGGIYWWALERRRGGLFTA</sequence>
<comment type="similarity">
    <text evidence="2">Belongs to the multi antimicrobial extrusion (MATE) (TC 2.A.66.1) family.</text>
</comment>
<evidence type="ECO:0000313" key="11">
    <source>
        <dbReference type="Proteomes" id="UP000184533"/>
    </source>
</evidence>
<dbReference type="GO" id="GO:0015297">
    <property type="term" value="F:antiporter activity"/>
    <property type="evidence" value="ECO:0007669"/>
    <property type="project" value="InterPro"/>
</dbReference>
<dbReference type="RefSeq" id="WP_046134762.1">
    <property type="nucleotide sequence ID" value="NZ_FQVC01000007.1"/>
</dbReference>
<feature type="transmembrane region" description="Helical" evidence="7">
    <location>
        <begin position="365"/>
        <end position="383"/>
    </location>
</feature>
<dbReference type="InterPro" id="IPR044644">
    <property type="entry name" value="DinF-like"/>
</dbReference>
<organism evidence="8 10">
    <name type="scientific">Devosia limi DSM 17137</name>
    <dbReference type="NCBI Taxonomy" id="1121477"/>
    <lineage>
        <taxon>Bacteria</taxon>
        <taxon>Pseudomonadati</taxon>
        <taxon>Pseudomonadota</taxon>
        <taxon>Alphaproteobacteria</taxon>
        <taxon>Hyphomicrobiales</taxon>
        <taxon>Devosiaceae</taxon>
        <taxon>Devosia</taxon>
    </lineage>
</organism>
<reference evidence="9 11" key="2">
    <citation type="submission" date="2016-11" db="EMBL/GenBank/DDBJ databases">
        <authorList>
            <person name="Jaros S."/>
            <person name="Januszkiewicz K."/>
            <person name="Wedrychowicz H."/>
        </authorList>
    </citation>
    <scope>NUCLEOTIDE SEQUENCE [LARGE SCALE GENOMIC DNA]</scope>
    <source>
        <strain evidence="9 11">DSM 17137</strain>
    </source>
</reference>
<feature type="transmembrane region" description="Helical" evidence="7">
    <location>
        <begin position="278"/>
        <end position="297"/>
    </location>
</feature>
<protein>
    <submittedName>
        <fullName evidence="9">Putative efflux protein, MATE family</fullName>
    </submittedName>
</protein>
<feature type="transmembrane region" description="Helical" evidence="7">
    <location>
        <begin position="52"/>
        <end position="75"/>
    </location>
</feature>
<feature type="transmembrane region" description="Helical" evidence="7">
    <location>
        <begin position="21"/>
        <end position="46"/>
    </location>
</feature>
<feature type="transmembrane region" description="Helical" evidence="7">
    <location>
        <begin position="200"/>
        <end position="219"/>
    </location>
</feature>
<evidence type="ECO:0000313" key="8">
    <source>
        <dbReference type="EMBL" id="KKB85061.1"/>
    </source>
</evidence>
<dbReference type="Proteomes" id="UP000033608">
    <property type="component" value="Unassembled WGS sequence"/>
</dbReference>
<evidence type="ECO:0000256" key="2">
    <source>
        <dbReference type="ARBA" id="ARBA00010199"/>
    </source>
</evidence>
<keyword evidence="5 7" id="KW-1133">Transmembrane helix</keyword>
<feature type="transmembrane region" description="Helical" evidence="7">
    <location>
        <begin position="395"/>
        <end position="415"/>
    </location>
</feature>
<gene>
    <name evidence="9" type="ORF">SAMN02745223_02491</name>
    <name evidence="8" type="ORF">VW29_07835</name>
</gene>
<keyword evidence="10" id="KW-1185">Reference proteome</keyword>
<dbReference type="CDD" id="cd13136">
    <property type="entry name" value="MATE_DinF_like"/>
    <property type="match status" value="1"/>
</dbReference>
<evidence type="ECO:0000256" key="4">
    <source>
        <dbReference type="ARBA" id="ARBA00022692"/>
    </source>
</evidence>
<feature type="transmembrane region" description="Helical" evidence="7">
    <location>
        <begin position="96"/>
        <end position="124"/>
    </location>
</feature>
<feature type="transmembrane region" description="Helical" evidence="7">
    <location>
        <begin position="176"/>
        <end position="194"/>
    </location>
</feature>
<dbReference type="PANTHER" id="PTHR43298">
    <property type="entry name" value="MULTIDRUG RESISTANCE PROTEIN NORM-RELATED"/>
    <property type="match status" value="1"/>
</dbReference>
<dbReference type="NCBIfam" id="TIGR00797">
    <property type="entry name" value="matE"/>
    <property type="match status" value="1"/>
</dbReference>
<evidence type="ECO:0000313" key="10">
    <source>
        <dbReference type="Proteomes" id="UP000033608"/>
    </source>
</evidence>
<accession>A0A0F5LS05</accession>
<evidence type="ECO:0000256" key="1">
    <source>
        <dbReference type="ARBA" id="ARBA00004141"/>
    </source>
</evidence>
<dbReference type="PANTHER" id="PTHR43298:SF2">
    <property type="entry name" value="FMN_FAD EXPORTER YEEO-RELATED"/>
    <property type="match status" value="1"/>
</dbReference>
<proteinExistence type="inferred from homology"/>
<comment type="subcellular location">
    <subcellularLocation>
        <location evidence="1">Membrane</location>
        <topology evidence="1">Multi-pass membrane protein</topology>
    </subcellularLocation>
</comment>
<dbReference type="Pfam" id="PF01554">
    <property type="entry name" value="MatE"/>
    <property type="match status" value="2"/>
</dbReference>
<dbReference type="GO" id="GO:0005886">
    <property type="term" value="C:plasma membrane"/>
    <property type="evidence" value="ECO:0007669"/>
    <property type="project" value="TreeGrafter"/>
</dbReference>
<dbReference type="Proteomes" id="UP000184533">
    <property type="component" value="Unassembled WGS sequence"/>
</dbReference>
<feature type="transmembrane region" description="Helical" evidence="7">
    <location>
        <begin position="254"/>
        <end position="272"/>
    </location>
</feature>
<evidence type="ECO:0000256" key="3">
    <source>
        <dbReference type="ARBA" id="ARBA00022448"/>
    </source>
</evidence>
<dbReference type="EMBL" id="LAJF01000061">
    <property type="protein sequence ID" value="KKB85061.1"/>
    <property type="molecule type" value="Genomic_DNA"/>
</dbReference>
<dbReference type="PATRIC" id="fig|1121477.3.peg.2657"/>
<dbReference type="InterPro" id="IPR050222">
    <property type="entry name" value="MATE_MdtK"/>
</dbReference>